<dbReference type="EMBL" id="CAKXAJ010017750">
    <property type="protein sequence ID" value="CAH2217130.1"/>
    <property type="molecule type" value="Genomic_DNA"/>
</dbReference>
<sequence>MYYWTNALVEVELFVTELVRGSIPQCLFQPRNSIVSMLCPGLKNMVAGVITVTSGLTHSPWVDGHRAACCRRSSLHVLRSVEGGLANDCESSNNCHKCVLT</sequence>
<accession>A0A8S4QSA3</accession>
<organism evidence="1 2">
    <name type="scientific">Pararge aegeria aegeria</name>
    <dbReference type="NCBI Taxonomy" id="348720"/>
    <lineage>
        <taxon>Eukaryota</taxon>
        <taxon>Metazoa</taxon>
        <taxon>Ecdysozoa</taxon>
        <taxon>Arthropoda</taxon>
        <taxon>Hexapoda</taxon>
        <taxon>Insecta</taxon>
        <taxon>Pterygota</taxon>
        <taxon>Neoptera</taxon>
        <taxon>Endopterygota</taxon>
        <taxon>Lepidoptera</taxon>
        <taxon>Glossata</taxon>
        <taxon>Ditrysia</taxon>
        <taxon>Papilionoidea</taxon>
        <taxon>Nymphalidae</taxon>
        <taxon>Satyrinae</taxon>
        <taxon>Satyrini</taxon>
        <taxon>Parargina</taxon>
        <taxon>Pararge</taxon>
    </lineage>
</organism>
<proteinExistence type="predicted"/>
<dbReference type="AlphaFoldDB" id="A0A8S4QSA3"/>
<evidence type="ECO:0000313" key="1">
    <source>
        <dbReference type="EMBL" id="CAH2217130.1"/>
    </source>
</evidence>
<reference evidence="1" key="1">
    <citation type="submission" date="2022-03" db="EMBL/GenBank/DDBJ databases">
        <authorList>
            <person name="Lindestad O."/>
        </authorList>
    </citation>
    <scope>NUCLEOTIDE SEQUENCE</scope>
</reference>
<protein>
    <submittedName>
        <fullName evidence="1">Jg1546 protein</fullName>
    </submittedName>
</protein>
<evidence type="ECO:0000313" key="2">
    <source>
        <dbReference type="Proteomes" id="UP000838756"/>
    </source>
</evidence>
<dbReference type="Proteomes" id="UP000838756">
    <property type="component" value="Unassembled WGS sequence"/>
</dbReference>
<comment type="caution">
    <text evidence="1">The sequence shown here is derived from an EMBL/GenBank/DDBJ whole genome shotgun (WGS) entry which is preliminary data.</text>
</comment>
<gene>
    <name evidence="1" type="primary">jg1546</name>
    <name evidence="1" type="ORF">PAEG_LOCUS5048</name>
</gene>
<name>A0A8S4QSA3_9NEOP</name>
<keyword evidence="2" id="KW-1185">Reference proteome</keyword>